<dbReference type="Pfam" id="PF00717">
    <property type="entry name" value="Peptidase_S24"/>
    <property type="match status" value="1"/>
</dbReference>
<evidence type="ECO:0000259" key="1">
    <source>
        <dbReference type="PROSITE" id="PS50943"/>
    </source>
</evidence>
<dbReference type="EMBL" id="LN854557">
    <property type="protein sequence ID" value="CRL45211.1"/>
    <property type="molecule type" value="Genomic_DNA"/>
</dbReference>
<dbReference type="OrthoDB" id="9791537at2"/>
<dbReference type="MEROPS" id="S24.002"/>
<dbReference type="CDD" id="cd06529">
    <property type="entry name" value="S24_LexA-like"/>
    <property type="match status" value="1"/>
</dbReference>
<sequence length="240" mass="26483">MKTKTPLTPEQQADAARLKALYELKKKELGLTQYTIADHLGISQGAVGHYLNGRNPLNVPIASEFASLLKVSIGDFSPSLAQTISQYLINNASNACNMSAFKKAYDYPLFSTIQAGFFTNEAKAFSLSDARDWVSTTRKASDNAFWLEVEGHSMTSPAGSRPSFPEGMLILVDPKELVEPGDFCIASMDGCDFTFKRYIKDGGILYLEPLNPHFPLLTCNESCQLVGKVIHAQWPEKTFD</sequence>
<dbReference type="SMART" id="SM00530">
    <property type="entry name" value="HTH_XRE"/>
    <property type="match status" value="1"/>
</dbReference>
<dbReference type="SUPFAM" id="SSF51306">
    <property type="entry name" value="LexA/Signal peptidase"/>
    <property type="match status" value="1"/>
</dbReference>
<reference evidence="2 4" key="1">
    <citation type="journal article" date="2006" name="Genome Res.">
        <title>Massive genome erosion and functional adaptations provide insights into the symbiotic lifestyle of Sodalis glossinidius in the tsetse host.</title>
        <authorList>
            <person name="Toh H."/>
            <person name="Weiss B.L."/>
            <person name="Perkin S.A.H."/>
            <person name="Yamashita A."/>
            <person name="Oshima K."/>
            <person name="Hattori M."/>
            <person name="Aksoy S."/>
        </authorList>
    </citation>
    <scope>NUCLEOTIDE SEQUENCE [LARGE SCALE GENOMIC DNA]</scope>
    <source>
        <strain evidence="2">Morsitans</strain>
        <strain evidence="4">morsitans</strain>
    </source>
</reference>
<dbReference type="InterPro" id="IPR015927">
    <property type="entry name" value="Peptidase_S24_S26A/B/C"/>
</dbReference>
<dbReference type="AlphaFoldDB" id="Q2NTM3"/>
<dbReference type="InterPro" id="IPR050077">
    <property type="entry name" value="LexA_repressor"/>
</dbReference>
<dbReference type="KEGG" id="sgl:SG1227"/>
<keyword evidence="4" id="KW-1185">Reference proteome</keyword>
<dbReference type="Proteomes" id="UP000245838">
    <property type="component" value="Chromosome sggmmb4_Chromosome"/>
</dbReference>
<protein>
    <submittedName>
        <fullName evidence="3">LexA repressor</fullName>
    </submittedName>
    <submittedName>
        <fullName evidence="2">Phage repressor</fullName>
    </submittedName>
</protein>
<dbReference type="InterPro" id="IPR010982">
    <property type="entry name" value="Lambda_DNA-bd_dom_sf"/>
</dbReference>
<dbReference type="STRING" id="343509.SG1227"/>
<dbReference type="Proteomes" id="UP000001932">
    <property type="component" value="Chromosome"/>
</dbReference>
<dbReference type="SUPFAM" id="SSF47413">
    <property type="entry name" value="lambda repressor-like DNA-binding domains"/>
    <property type="match status" value="1"/>
</dbReference>
<proteinExistence type="predicted"/>
<feature type="domain" description="HTH cro/C1-type" evidence="1">
    <location>
        <begin position="27"/>
        <end position="76"/>
    </location>
</feature>
<evidence type="ECO:0000313" key="5">
    <source>
        <dbReference type="Proteomes" id="UP000245838"/>
    </source>
</evidence>
<gene>
    <name evidence="3" type="primary">lexA_1</name>
    <name evidence="2" type="ordered locus">SG1227</name>
    <name evidence="3" type="ORF">SGGMMB4_02774</name>
</gene>
<reference evidence="3 5" key="2">
    <citation type="submission" date="2015-05" db="EMBL/GenBank/DDBJ databases">
        <authorList>
            <person name="Goodhead I."/>
        </authorList>
    </citation>
    <scope>NUCLEOTIDE SEQUENCE [LARGE SCALE GENOMIC DNA]</scope>
    <source>
        <strain evidence="3">B4</strain>
        <strain evidence="5">morsitans</strain>
    </source>
</reference>
<dbReference type="InterPro" id="IPR036286">
    <property type="entry name" value="LexA/Signal_pep-like_sf"/>
</dbReference>
<dbReference type="eggNOG" id="COG1974">
    <property type="taxonomic scope" value="Bacteria"/>
</dbReference>
<dbReference type="CDD" id="cd00093">
    <property type="entry name" value="HTH_XRE"/>
    <property type="match status" value="1"/>
</dbReference>
<evidence type="ECO:0000313" key="4">
    <source>
        <dbReference type="Proteomes" id="UP000001932"/>
    </source>
</evidence>
<evidence type="ECO:0000313" key="3">
    <source>
        <dbReference type="EMBL" id="CRL45211.1"/>
    </source>
</evidence>
<dbReference type="InterPro" id="IPR001387">
    <property type="entry name" value="Cro/C1-type_HTH"/>
</dbReference>
<dbReference type="InterPro" id="IPR039418">
    <property type="entry name" value="LexA-like"/>
</dbReference>
<accession>Q2NTM3</accession>
<evidence type="ECO:0000313" key="2">
    <source>
        <dbReference type="EMBL" id="BAE74502.1"/>
    </source>
</evidence>
<name>Q2NTM3_SODGM</name>
<dbReference type="PANTHER" id="PTHR33516:SF2">
    <property type="entry name" value="LEXA REPRESSOR-RELATED"/>
    <property type="match status" value="1"/>
</dbReference>
<dbReference type="GO" id="GO:0003677">
    <property type="term" value="F:DNA binding"/>
    <property type="evidence" value="ECO:0007669"/>
    <property type="project" value="InterPro"/>
</dbReference>
<dbReference type="Gene3D" id="1.10.260.40">
    <property type="entry name" value="lambda repressor-like DNA-binding domains"/>
    <property type="match status" value="1"/>
</dbReference>
<dbReference type="PROSITE" id="PS50943">
    <property type="entry name" value="HTH_CROC1"/>
    <property type="match status" value="1"/>
</dbReference>
<organism evidence="2 4">
    <name type="scientific">Sodalis glossinidius (strain morsitans)</name>
    <dbReference type="NCBI Taxonomy" id="343509"/>
    <lineage>
        <taxon>Bacteria</taxon>
        <taxon>Pseudomonadati</taxon>
        <taxon>Pseudomonadota</taxon>
        <taxon>Gammaproteobacteria</taxon>
        <taxon>Enterobacterales</taxon>
        <taxon>Bruguierivoracaceae</taxon>
        <taxon>Sodalis</taxon>
    </lineage>
</organism>
<dbReference type="Pfam" id="PF01381">
    <property type="entry name" value="HTH_3"/>
    <property type="match status" value="1"/>
</dbReference>
<dbReference type="RefSeq" id="WP_011411057.1">
    <property type="nucleotide sequence ID" value="NC_007712.1"/>
</dbReference>
<dbReference type="HOGENOM" id="CLU_066192_1_3_6"/>
<dbReference type="PANTHER" id="PTHR33516">
    <property type="entry name" value="LEXA REPRESSOR"/>
    <property type="match status" value="1"/>
</dbReference>
<dbReference type="EMBL" id="AP008232">
    <property type="protein sequence ID" value="BAE74502.1"/>
    <property type="molecule type" value="Genomic_DNA"/>
</dbReference>
<dbReference type="Gene3D" id="2.10.109.10">
    <property type="entry name" value="Umud Fragment, subunit A"/>
    <property type="match status" value="1"/>
</dbReference>